<dbReference type="AlphaFoldDB" id="A0A0E9NAF4"/>
<dbReference type="FunFam" id="3.40.390.10:FF:000006">
    <property type="entry name" value="Thimet oligopeptidase 1"/>
    <property type="match status" value="1"/>
</dbReference>
<dbReference type="GO" id="GO:0006508">
    <property type="term" value="P:proteolysis"/>
    <property type="evidence" value="ECO:0007669"/>
    <property type="project" value="UniProtKB-KW"/>
</dbReference>
<reference evidence="12 13" key="3">
    <citation type="journal article" date="2015" name="Genome Announc.">
        <title>Draft Genome Sequence of the Archiascomycetous Yeast Saitoella complicata.</title>
        <authorList>
            <person name="Yamauchi K."/>
            <person name="Kondo S."/>
            <person name="Hamamoto M."/>
            <person name="Takahashi Y."/>
            <person name="Ogura Y."/>
            <person name="Hayashi T."/>
            <person name="Nishida H."/>
        </authorList>
    </citation>
    <scope>NUCLEOTIDE SEQUENCE [LARGE SCALE GENOMIC DNA]</scope>
    <source>
        <strain evidence="12 13">NRRL Y-17804</strain>
    </source>
</reference>
<dbReference type="Gene3D" id="3.40.390.10">
    <property type="entry name" value="Collagenase (Catalytic Domain)"/>
    <property type="match status" value="1"/>
</dbReference>
<comment type="similarity">
    <text evidence="2 9">Belongs to the peptidase M3 family.</text>
</comment>
<evidence type="ECO:0000256" key="1">
    <source>
        <dbReference type="ARBA" id="ARBA00004496"/>
    </source>
</evidence>
<evidence type="ECO:0000256" key="6">
    <source>
        <dbReference type="ARBA" id="ARBA00022801"/>
    </source>
</evidence>
<dbReference type="Pfam" id="PF01432">
    <property type="entry name" value="Peptidase_M3"/>
    <property type="match status" value="1"/>
</dbReference>
<keyword evidence="5 9" id="KW-0479">Metal-binding</keyword>
<sequence length="792" mass="89822">MHTGGSGISFTWRFLSFFIICYTSSSYVLFELLSSFHHLARSLLQIHFAPNREVRVLALQMMLRTARQHLRLTKSFQASIRSIATAVPTYRPAGTISTRTINSIHFYQPTLPRSPAFIPSRYLGTTPMAPKAPHGGNPLHFKWTADELTAHTDALISRARAVYDKVAAVPHDEATFANVMGPLAEMEAWMDTKSSNVTFLQYVSTDKALRDVSMEANKKLDEFGIEASMREDVYKAVQAVSAKKEKLDDESARLLEHAERDFRRNGLALPKEKRDKLAKLKQRLANICTDFSNNLNADKSECLFTKEELEGLPEDFFEGREEREVDGVKKYVVTMKYPDLIPALRLAKVEATRKALDITNGSRCKENVALLEEALQLRDQIARMMGYPTHSAYRLETRMAKNVETVEPFLRSLREKLAPYGKKELEALIRLKGQDQANSDGKINAWDFGYYTRKQLEEEYAVNDEKIKEYFPLQVVTERMLALYEKVLGLKIKQVSGETWHEDVTCYEVTDDKDGSFVGTFYLDLHPRDAKYTHAAVFPLVPGYLKSDGERDYPVCAMVANFSKPTPTKPSLLKHNEVVTFFHELGHVFHGICSQTKYAAFHGTRVERDFVEAPSQMLENWCWEPEVLKNLSSHYQRPDEPLPAALIQSMVKARNVNAALMNLRQLFFGTFDLKIHTAPEGKVDTTALWNELRESVTLVPGTPGTFPAATFGHIMGGYDSSYYGYLWSEVYSADMFMNRFAKEGVENPNTGRSYREEILVPGGSKDGADMLKRFLGREPDDAAFMKLLGLAQ</sequence>
<dbReference type="SUPFAM" id="SSF55486">
    <property type="entry name" value="Metalloproteases ('zincins'), catalytic domain"/>
    <property type="match status" value="1"/>
</dbReference>
<keyword evidence="4 9" id="KW-0645">Protease</keyword>
<comment type="subcellular location">
    <subcellularLocation>
        <location evidence="1">Cytoplasm</location>
    </subcellularLocation>
</comment>
<reference evidence="12 13" key="1">
    <citation type="journal article" date="2011" name="J. Gen. Appl. Microbiol.">
        <title>Draft genome sequencing of the enigmatic yeast Saitoella complicata.</title>
        <authorList>
            <person name="Nishida H."/>
            <person name="Hamamoto M."/>
            <person name="Sugiyama J."/>
        </authorList>
    </citation>
    <scope>NUCLEOTIDE SEQUENCE [LARGE SCALE GENOMIC DNA]</scope>
    <source>
        <strain evidence="12 13">NRRL Y-17804</strain>
    </source>
</reference>
<evidence type="ECO:0000256" key="4">
    <source>
        <dbReference type="ARBA" id="ARBA00022670"/>
    </source>
</evidence>
<evidence type="ECO:0000256" key="7">
    <source>
        <dbReference type="ARBA" id="ARBA00022833"/>
    </source>
</evidence>
<dbReference type="OMA" id="KNFQSAM"/>
<dbReference type="Proteomes" id="UP000033140">
    <property type="component" value="Unassembled WGS sequence"/>
</dbReference>
<evidence type="ECO:0000259" key="11">
    <source>
        <dbReference type="Pfam" id="PF01432"/>
    </source>
</evidence>
<evidence type="ECO:0000313" key="13">
    <source>
        <dbReference type="Proteomes" id="UP000033140"/>
    </source>
</evidence>
<comment type="cofactor">
    <cofactor evidence="9">
        <name>Zn(2+)</name>
        <dbReference type="ChEBI" id="CHEBI:29105"/>
    </cofactor>
    <text evidence="9">Binds 1 zinc ion.</text>
</comment>
<dbReference type="GO" id="GO:0005758">
    <property type="term" value="C:mitochondrial intermembrane space"/>
    <property type="evidence" value="ECO:0007669"/>
    <property type="project" value="TreeGrafter"/>
</dbReference>
<keyword evidence="10" id="KW-0472">Membrane</keyword>
<dbReference type="FunFam" id="1.20.1050.40:FF:000001">
    <property type="entry name" value="Thimet oligopeptidase 1"/>
    <property type="match status" value="1"/>
</dbReference>
<feature type="domain" description="Peptidase M3A/M3B catalytic" evidence="11">
    <location>
        <begin position="347"/>
        <end position="788"/>
    </location>
</feature>
<feature type="transmembrane region" description="Helical" evidence="10">
    <location>
        <begin position="12"/>
        <end position="30"/>
    </location>
</feature>
<keyword evidence="10" id="KW-0812">Transmembrane</keyword>
<dbReference type="EMBL" id="BACD03000005">
    <property type="protein sequence ID" value="GAO46819.1"/>
    <property type="molecule type" value="Genomic_DNA"/>
</dbReference>
<dbReference type="GO" id="GO:0004222">
    <property type="term" value="F:metalloendopeptidase activity"/>
    <property type="evidence" value="ECO:0007669"/>
    <property type="project" value="InterPro"/>
</dbReference>
<proteinExistence type="inferred from homology"/>
<name>A0A0E9NAF4_SAICN</name>
<dbReference type="InterPro" id="IPR024077">
    <property type="entry name" value="Neurolysin/TOP_dom2"/>
</dbReference>
<evidence type="ECO:0000256" key="2">
    <source>
        <dbReference type="ARBA" id="ARBA00006040"/>
    </source>
</evidence>
<keyword evidence="13" id="KW-1185">Reference proteome</keyword>
<evidence type="ECO:0000313" key="12">
    <source>
        <dbReference type="EMBL" id="GAO46819.1"/>
    </source>
</evidence>
<dbReference type="GO" id="GO:0046872">
    <property type="term" value="F:metal ion binding"/>
    <property type="evidence" value="ECO:0007669"/>
    <property type="project" value="UniProtKB-UniRule"/>
</dbReference>
<dbReference type="Gene3D" id="1.10.1370.10">
    <property type="entry name" value="Neurolysin, domain 3"/>
    <property type="match status" value="1"/>
</dbReference>
<protein>
    <recommendedName>
        <fullName evidence="11">Peptidase M3A/M3B catalytic domain-containing protein</fullName>
    </recommendedName>
</protein>
<keyword evidence="7 9" id="KW-0862">Zinc</keyword>
<dbReference type="PANTHER" id="PTHR11804">
    <property type="entry name" value="PROTEASE M3 THIMET OLIGOPEPTIDASE-RELATED"/>
    <property type="match status" value="1"/>
</dbReference>
<keyword evidence="8 9" id="KW-0482">Metalloprotease</keyword>
<dbReference type="InterPro" id="IPR024079">
    <property type="entry name" value="MetalloPept_cat_dom_sf"/>
</dbReference>
<comment type="caution">
    <text evidence="12">The sequence shown here is derived from an EMBL/GenBank/DDBJ whole genome shotgun (WGS) entry which is preliminary data.</text>
</comment>
<dbReference type="InterPro" id="IPR024080">
    <property type="entry name" value="Neurolysin/TOP_N"/>
</dbReference>
<gene>
    <name evidence="12" type="ORF">G7K_1037-t1</name>
</gene>
<evidence type="ECO:0000256" key="3">
    <source>
        <dbReference type="ARBA" id="ARBA00022490"/>
    </source>
</evidence>
<dbReference type="GO" id="GO:0006518">
    <property type="term" value="P:peptide metabolic process"/>
    <property type="evidence" value="ECO:0007669"/>
    <property type="project" value="TreeGrafter"/>
</dbReference>
<accession>A0A0E9NAF4</accession>
<dbReference type="PANTHER" id="PTHR11804:SF84">
    <property type="entry name" value="SACCHAROLYSIN"/>
    <property type="match status" value="1"/>
</dbReference>
<evidence type="ECO:0000256" key="10">
    <source>
        <dbReference type="SAM" id="Phobius"/>
    </source>
</evidence>
<dbReference type="InterPro" id="IPR001567">
    <property type="entry name" value="Pept_M3A_M3B_dom"/>
</dbReference>
<dbReference type="InterPro" id="IPR045090">
    <property type="entry name" value="Pept_M3A_M3B"/>
</dbReference>
<keyword evidence="3" id="KW-0963">Cytoplasm</keyword>
<dbReference type="STRING" id="698492.A0A0E9NAF4"/>
<organism evidence="12 13">
    <name type="scientific">Saitoella complicata (strain BCRC 22490 / CBS 7301 / JCM 7358 / NBRC 10748 / NRRL Y-17804)</name>
    <dbReference type="NCBI Taxonomy" id="698492"/>
    <lineage>
        <taxon>Eukaryota</taxon>
        <taxon>Fungi</taxon>
        <taxon>Dikarya</taxon>
        <taxon>Ascomycota</taxon>
        <taxon>Taphrinomycotina</taxon>
        <taxon>Taphrinomycotina incertae sedis</taxon>
        <taxon>Saitoella</taxon>
    </lineage>
</organism>
<dbReference type="Gene3D" id="1.20.1050.40">
    <property type="entry name" value="Endopeptidase. Chain P, domain 1"/>
    <property type="match status" value="1"/>
</dbReference>
<evidence type="ECO:0000256" key="5">
    <source>
        <dbReference type="ARBA" id="ARBA00022723"/>
    </source>
</evidence>
<evidence type="ECO:0000256" key="8">
    <source>
        <dbReference type="ARBA" id="ARBA00023049"/>
    </source>
</evidence>
<reference evidence="12 13" key="2">
    <citation type="journal article" date="2014" name="J. Gen. Appl. Microbiol.">
        <title>The early diverging ascomycetous budding yeast Saitoella complicata has three histone deacetylases belonging to the Clr6, Hos2, and Rpd3 lineages.</title>
        <authorList>
            <person name="Nishida H."/>
            <person name="Matsumoto T."/>
            <person name="Kondo S."/>
            <person name="Hamamoto M."/>
            <person name="Yoshikawa H."/>
        </authorList>
    </citation>
    <scope>NUCLEOTIDE SEQUENCE [LARGE SCALE GENOMIC DNA]</scope>
    <source>
        <strain evidence="12 13">NRRL Y-17804</strain>
    </source>
</reference>
<keyword evidence="10" id="KW-1133">Transmembrane helix</keyword>
<evidence type="ECO:0000256" key="9">
    <source>
        <dbReference type="RuleBase" id="RU003435"/>
    </source>
</evidence>
<dbReference type="CDD" id="cd06455">
    <property type="entry name" value="M3A_TOP"/>
    <property type="match status" value="1"/>
</dbReference>
<keyword evidence="6 9" id="KW-0378">Hydrolase</keyword>